<protein>
    <submittedName>
        <fullName evidence="1">Uncharacterized protein</fullName>
    </submittedName>
</protein>
<organism evidence="1 2">
    <name type="scientific">candidate division WWE3 bacterium</name>
    <dbReference type="NCBI Taxonomy" id="2053526"/>
    <lineage>
        <taxon>Bacteria</taxon>
        <taxon>Katanobacteria</taxon>
    </lineage>
</organism>
<accession>A0A955ECD4</accession>
<dbReference type="EMBL" id="JAGQNX010000139">
    <property type="protein sequence ID" value="MCA9308707.1"/>
    <property type="molecule type" value="Genomic_DNA"/>
</dbReference>
<reference evidence="1" key="1">
    <citation type="submission" date="2020-04" db="EMBL/GenBank/DDBJ databases">
        <authorList>
            <person name="Zhang T."/>
        </authorList>
    </citation>
    <scope>NUCLEOTIDE SEQUENCE</scope>
    <source>
        <strain evidence="1">HKST-UBA79</strain>
    </source>
</reference>
<evidence type="ECO:0000313" key="1">
    <source>
        <dbReference type="EMBL" id="MCA9308707.1"/>
    </source>
</evidence>
<gene>
    <name evidence="1" type="ORF">KC980_04290</name>
</gene>
<sequence>MFETFETGELVGIDTIENFNTVWEQWTPIQPKAVEAIQEFALPKRLDPRNTHIEHKDNETGILYVHDTDDYTVIRQLSGIAADPLYYEVRATQDKQVHVEEIIIGEGTTIYRAGIAYPPETNPTLEMLPENVKQTIQGLQQSKNGNGIIYLGVEVRTSAHGLQIMYELLQITENGNLLEIKQHLN</sequence>
<reference evidence="1" key="2">
    <citation type="journal article" date="2021" name="Microbiome">
        <title>Successional dynamics and alternative stable states in a saline activated sludge microbial community over 9 years.</title>
        <authorList>
            <person name="Wang Y."/>
            <person name="Ye J."/>
            <person name="Ju F."/>
            <person name="Liu L."/>
            <person name="Boyd J.A."/>
            <person name="Deng Y."/>
            <person name="Parks D.H."/>
            <person name="Jiang X."/>
            <person name="Yin X."/>
            <person name="Woodcroft B.J."/>
            <person name="Tyson G.W."/>
            <person name="Hugenholtz P."/>
            <person name="Polz M.F."/>
            <person name="Zhang T."/>
        </authorList>
    </citation>
    <scope>NUCLEOTIDE SEQUENCE</scope>
    <source>
        <strain evidence="1">HKST-UBA79</strain>
    </source>
</reference>
<dbReference type="Proteomes" id="UP000740557">
    <property type="component" value="Unassembled WGS sequence"/>
</dbReference>
<dbReference type="AlphaFoldDB" id="A0A955ECD4"/>
<proteinExistence type="predicted"/>
<name>A0A955ECD4_UNCKA</name>
<comment type="caution">
    <text evidence="1">The sequence shown here is derived from an EMBL/GenBank/DDBJ whole genome shotgun (WGS) entry which is preliminary data.</text>
</comment>
<evidence type="ECO:0000313" key="2">
    <source>
        <dbReference type="Proteomes" id="UP000740557"/>
    </source>
</evidence>